<gene>
    <name evidence="1" type="ORF">SAMN02745178_00430</name>
</gene>
<sequence>MVAHLLTASRAPGSTLDTGAEDAADCVRLFWRSFIMVKQVKVSNFTEVKGIVSAAAKCYNDVGVHDMKGSIADAKSILGMMSLDYSHPVKIVCEDERDLNSVVNAIKQ</sequence>
<name>A0A1T4WE86_9FIRM</name>
<organism evidence="1 2">
    <name type="scientific">Gemmiger formicilis</name>
    <dbReference type="NCBI Taxonomy" id="745368"/>
    <lineage>
        <taxon>Bacteria</taxon>
        <taxon>Bacillati</taxon>
        <taxon>Bacillota</taxon>
        <taxon>Clostridia</taxon>
        <taxon>Eubacteriales</taxon>
        <taxon>Gemmiger</taxon>
    </lineage>
</organism>
<evidence type="ECO:0008006" key="3">
    <source>
        <dbReference type="Google" id="ProtNLM"/>
    </source>
</evidence>
<dbReference type="AlphaFoldDB" id="A0A1T4WE86"/>
<dbReference type="EMBL" id="FUYF01000002">
    <property type="protein sequence ID" value="SKA75449.1"/>
    <property type="molecule type" value="Genomic_DNA"/>
</dbReference>
<protein>
    <recommendedName>
        <fullName evidence="3">PTS HPr component phosphorylation site</fullName>
    </recommendedName>
</protein>
<evidence type="ECO:0000313" key="2">
    <source>
        <dbReference type="Proteomes" id="UP000190286"/>
    </source>
</evidence>
<reference evidence="1 2" key="1">
    <citation type="submission" date="2017-02" db="EMBL/GenBank/DDBJ databases">
        <authorList>
            <person name="Peterson S.W."/>
        </authorList>
    </citation>
    <scope>NUCLEOTIDE SEQUENCE [LARGE SCALE GENOMIC DNA]</scope>
    <source>
        <strain evidence="1 2">ATCC 27749</strain>
    </source>
</reference>
<proteinExistence type="predicted"/>
<dbReference type="STRING" id="745368.SAMN02745178_00430"/>
<evidence type="ECO:0000313" key="1">
    <source>
        <dbReference type="EMBL" id="SKA75449.1"/>
    </source>
</evidence>
<accession>A0A1T4WE86</accession>
<keyword evidence="2" id="KW-1185">Reference proteome</keyword>
<dbReference type="Proteomes" id="UP000190286">
    <property type="component" value="Unassembled WGS sequence"/>
</dbReference>